<name>A0A8S1XHQ0_PAROT</name>
<keyword evidence="2" id="KW-1185">Reference proteome</keyword>
<dbReference type="AlphaFoldDB" id="A0A8S1XHQ0"/>
<organism evidence="1 2">
    <name type="scientific">Paramecium octaurelia</name>
    <dbReference type="NCBI Taxonomy" id="43137"/>
    <lineage>
        <taxon>Eukaryota</taxon>
        <taxon>Sar</taxon>
        <taxon>Alveolata</taxon>
        <taxon>Ciliophora</taxon>
        <taxon>Intramacronucleata</taxon>
        <taxon>Oligohymenophorea</taxon>
        <taxon>Peniculida</taxon>
        <taxon>Parameciidae</taxon>
        <taxon>Paramecium</taxon>
    </lineage>
</organism>
<evidence type="ECO:0000313" key="2">
    <source>
        <dbReference type="Proteomes" id="UP000683925"/>
    </source>
</evidence>
<protein>
    <submittedName>
        <fullName evidence="1">Uncharacterized protein</fullName>
    </submittedName>
</protein>
<reference evidence="1" key="1">
    <citation type="submission" date="2021-01" db="EMBL/GenBank/DDBJ databases">
        <authorList>
            <consortium name="Genoscope - CEA"/>
            <person name="William W."/>
        </authorList>
    </citation>
    <scope>NUCLEOTIDE SEQUENCE</scope>
</reference>
<accession>A0A8S1XHQ0</accession>
<gene>
    <name evidence="1" type="ORF">POCTA_138.1.T1230042</name>
</gene>
<dbReference type="EMBL" id="CAJJDP010000123">
    <property type="protein sequence ID" value="CAD8200900.1"/>
    <property type="molecule type" value="Genomic_DNA"/>
</dbReference>
<comment type="caution">
    <text evidence="1">The sequence shown here is derived from an EMBL/GenBank/DDBJ whole genome shotgun (WGS) entry which is preliminary data.</text>
</comment>
<sequence length="113" mass="13462">MIIEQLLETDERMKGNSKSIIQWLRCSKKVQWTFLTKKLYNRRQGVVESQIKNQQNKKEIKKNDQLDVTKKIGATFNLNLSQEQKLMKKEIDNQINPQKGKHFFRKCPVDLLE</sequence>
<dbReference type="Proteomes" id="UP000683925">
    <property type="component" value="Unassembled WGS sequence"/>
</dbReference>
<proteinExistence type="predicted"/>
<evidence type="ECO:0000313" key="1">
    <source>
        <dbReference type="EMBL" id="CAD8200900.1"/>
    </source>
</evidence>